<evidence type="ECO:0000313" key="5">
    <source>
        <dbReference type="Proteomes" id="UP000664096"/>
    </source>
</evidence>
<sequence>MTGLAGMTWSLAVAEPGSEPADAAKEAFVPARVPGTAAGALADAGLFDPDAPLPLHGKDVWYETRFAAEPGDYRLCFEGLATVAEVYLNDERILDSRNMFRVYEVEASLARQNRLQICFRALEPHLAAKGPRARWKPQLATSQGLRLIRTTLLGHMPGWCPEIHAVGPYRPIRIEPAGNARLSEKHILADLAPDGSGTLVVSARFDDIEDVPVLNCAGASAEMSLRDDGTHTATLRLDRVDAWMPHTHGVPSLYDITVLSGHHRFSLGKTGFRRLEADRGPDGKGFGLKVNGVPVFCRGAVWTSADLLNLPSGRESYHPLLEAARDAGMNMLRIGGTMLYESRAFFELCDELGLLVWQDFPFANYDYPVKDAAFVEEVRAEVRDRLTETTGCPSLAVLCGGSEIYQQGAMMGLPESRWKGPLCEEILPALAREFRADVPYAPNSPCGGVLPFSPNEGIAHYYGVGAYLRPLEDARRANIRFAGECLAFSNIPAQQSLDEGLPVKPGHDPRWKARVPRDRGAGWDFEDVRDHYLKTLYGLDPASLRCGDPDRYLDLGRAVTGEAMEQTFAEWRRAGSSCQGALVWTFQDLAMGAGWGLIDAAGRPKPAYYAVKRAFRPLQVSVTDEGTNGLAIHAVNDRPEEKVVTLSLSCLRDGEVQVVSGQKDIVLAPHSAETFNAVDLIGAFFDVTYAYRFGPLSHDVTVVRMLDPETGTVLADACHLPDRKLYASARQVLDMDISIKSFDGRSGDLALSSKQFLWFAGLEVPGCCVDDNWFHLAPGASRTVRFEALAGSAVPEGGPKATLSALNGRNRVTAG</sequence>
<dbReference type="SUPFAM" id="SSF51445">
    <property type="entry name" value="(Trans)glycosidases"/>
    <property type="match status" value="1"/>
</dbReference>
<protein>
    <submittedName>
        <fullName evidence="4">Glycoside hydrolase family 2 protein</fullName>
    </submittedName>
</protein>
<proteinExistence type="predicted"/>
<dbReference type="InterPro" id="IPR054593">
    <property type="entry name" value="Beta-mannosidase-like_N2"/>
</dbReference>
<dbReference type="SUPFAM" id="SSF49785">
    <property type="entry name" value="Galactose-binding domain-like"/>
    <property type="match status" value="1"/>
</dbReference>
<evidence type="ECO:0000256" key="1">
    <source>
        <dbReference type="ARBA" id="ARBA00022801"/>
    </source>
</evidence>
<accession>A0A939EB00</accession>
<dbReference type="Proteomes" id="UP000664096">
    <property type="component" value="Unassembled WGS sequence"/>
</dbReference>
<dbReference type="PANTHER" id="PTHR43730:SF1">
    <property type="entry name" value="BETA-MANNOSIDASE"/>
    <property type="match status" value="1"/>
</dbReference>
<keyword evidence="2" id="KW-0326">Glycosidase</keyword>
<dbReference type="Gene3D" id="3.20.20.80">
    <property type="entry name" value="Glycosidases"/>
    <property type="match status" value="1"/>
</dbReference>
<dbReference type="InterPro" id="IPR050887">
    <property type="entry name" value="Beta-mannosidase_GH2"/>
</dbReference>
<dbReference type="RefSeq" id="WP_207137951.1">
    <property type="nucleotide sequence ID" value="NZ_JAEKJZ010000001.1"/>
</dbReference>
<organism evidence="4 5">
    <name type="scientific">Roseibium aggregatum</name>
    <dbReference type="NCBI Taxonomy" id="187304"/>
    <lineage>
        <taxon>Bacteria</taxon>
        <taxon>Pseudomonadati</taxon>
        <taxon>Pseudomonadota</taxon>
        <taxon>Alphaproteobacteria</taxon>
        <taxon>Hyphomicrobiales</taxon>
        <taxon>Stappiaceae</taxon>
        <taxon>Roseibium</taxon>
    </lineage>
</organism>
<feature type="domain" description="Beta-mannosidase-like galactose-binding" evidence="3">
    <location>
        <begin position="24"/>
        <end position="170"/>
    </location>
</feature>
<dbReference type="InterPro" id="IPR017853">
    <property type="entry name" value="GH"/>
</dbReference>
<gene>
    <name evidence="4" type="ORF">JF539_00295</name>
</gene>
<name>A0A939EB00_9HYPH</name>
<dbReference type="AlphaFoldDB" id="A0A939EB00"/>
<dbReference type="SUPFAM" id="SSF49303">
    <property type="entry name" value="beta-Galactosidase/glucuronidase domain"/>
    <property type="match status" value="2"/>
</dbReference>
<evidence type="ECO:0000259" key="3">
    <source>
        <dbReference type="Pfam" id="PF22666"/>
    </source>
</evidence>
<comment type="caution">
    <text evidence="4">The sequence shown here is derived from an EMBL/GenBank/DDBJ whole genome shotgun (WGS) entry which is preliminary data.</text>
</comment>
<evidence type="ECO:0000256" key="2">
    <source>
        <dbReference type="ARBA" id="ARBA00023295"/>
    </source>
</evidence>
<dbReference type="PANTHER" id="PTHR43730">
    <property type="entry name" value="BETA-MANNOSIDASE"/>
    <property type="match status" value="1"/>
</dbReference>
<dbReference type="Gene3D" id="2.60.120.260">
    <property type="entry name" value="Galactose-binding domain-like"/>
    <property type="match status" value="1"/>
</dbReference>
<evidence type="ECO:0000313" key="4">
    <source>
        <dbReference type="EMBL" id="MBN9668753.1"/>
    </source>
</evidence>
<keyword evidence="1 4" id="KW-0378">Hydrolase</keyword>
<reference evidence="4" key="1">
    <citation type="submission" date="2020-12" db="EMBL/GenBank/DDBJ databases">
        <title>Oil enriched cultivation method for isolating marine PHA-producing bacteria.</title>
        <authorList>
            <person name="Zheng W."/>
            <person name="Yu S."/>
            <person name="Huang Y."/>
        </authorList>
    </citation>
    <scope>NUCLEOTIDE SEQUENCE</scope>
    <source>
        <strain evidence="4">SY-2-12</strain>
    </source>
</reference>
<dbReference type="GO" id="GO:0004567">
    <property type="term" value="F:beta-mannosidase activity"/>
    <property type="evidence" value="ECO:0007669"/>
    <property type="project" value="TreeGrafter"/>
</dbReference>
<dbReference type="Pfam" id="PF22666">
    <property type="entry name" value="Glyco_hydro_2_N2"/>
    <property type="match status" value="1"/>
</dbReference>
<dbReference type="InterPro" id="IPR008979">
    <property type="entry name" value="Galactose-bd-like_sf"/>
</dbReference>
<dbReference type="EMBL" id="JAEKJZ010000001">
    <property type="protein sequence ID" value="MBN9668753.1"/>
    <property type="molecule type" value="Genomic_DNA"/>
</dbReference>
<dbReference type="InterPro" id="IPR036156">
    <property type="entry name" value="Beta-gal/glucu_dom_sf"/>
</dbReference>
<dbReference type="GO" id="GO:0006516">
    <property type="term" value="P:glycoprotein catabolic process"/>
    <property type="evidence" value="ECO:0007669"/>
    <property type="project" value="TreeGrafter"/>
</dbReference>